<protein>
    <submittedName>
        <fullName evidence="1">Uncharacterized protein</fullName>
    </submittedName>
</protein>
<proteinExistence type="predicted"/>
<evidence type="ECO:0000313" key="2">
    <source>
        <dbReference type="Proteomes" id="UP000076959"/>
    </source>
</evidence>
<sequence length="69" mass="7484">MIADTMRGGFYEAIDGSDHSVAVAQGALTAPHFQLSFPAQPDDPVWGPDPGIGRRETVSVKFGWRLISR</sequence>
<accession>A0A176YAD1</accession>
<reference evidence="1 2" key="1">
    <citation type="submission" date="2016-03" db="EMBL/GenBank/DDBJ databases">
        <title>Draft Genome Sequence of the Strain BR 10245 (Bradyrhizobium sp.) isolated from nodules of Centrolobium paraense.</title>
        <authorList>
            <person name="Simoes-Araujo J.L.Sr."/>
            <person name="Barauna A.C."/>
            <person name="Silva K."/>
            <person name="Zilli J.E."/>
        </authorList>
    </citation>
    <scope>NUCLEOTIDE SEQUENCE [LARGE SCALE GENOMIC DNA]</scope>
    <source>
        <strain evidence="1 2">BR 10245</strain>
    </source>
</reference>
<comment type="caution">
    <text evidence="1">The sequence shown here is derived from an EMBL/GenBank/DDBJ whole genome shotgun (WGS) entry which is preliminary data.</text>
</comment>
<dbReference type="EMBL" id="LUUB01000102">
    <property type="protein sequence ID" value="OAF01633.1"/>
    <property type="molecule type" value="Genomic_DNA"/>
</dbReference>
<evidence type="ECO:0000313" key="1">
    <source>
        <dbReference type="EMBL" id="OAF01633.1"/>
    </source>
</evidence>
<gene>
    <name evidence="1" type="ORF">AYJ54_28165</name>
</gene>
<name>A0A176YAD1_9BRAD</name>
<dbReference type="AlphaFoldDB" id="A0A176YAD1"/>
<keyword evidence="2" id="KW-1185">Reference proteome</keyword>
<organism evidence="1 2">
    <name type="scientific">Bradyrhizobium centrolobii</name>
    <dbReference type="NCBI Taxonomy" id="1505087"/>
    <lineage>
        <taxon>Bacteria</taxon>
        <taxon>Pseudomonadati</taxon>
        <taxon>Pseudomonadota</taxon>
        <taxon>Alphaproteobacteria</taxon>
        <taxon>Hyphomicrobiales</taxon>
        <taxon>Nitrobacteraceae</taxon>
        <taxon>Bradyrhizobium</taxon>
    </lineage>
</organism>
<dbReference type="Proteomes" id="UP000076959">
    <property type="component" value="Unassembled WGS sequence"/>
</dbReference>